<keyword evidence="8" id="KW-0449">Lipoprotein</keyword>
<dbReference type="GO" id="GO:0098552">
    <property type="term" value="C:side of membrane"/>
    <property type="evidence" value="ECO:0007669"/>
    <property type="project" value="UniProtKB-KW"/>
</dbReference>
<keyword evidence="7" id="KW-0325">Glycoprotein</keyword>
<dbReference type="OrthoDB" id="911994at2759"/>
<organism evidence="10 11">
    <name type="scientific">Artemisia annua</name>
    <name type="common">Sweet wormwood</name>
    <dbReference type="NCBI Taxonomy" id="35608"/>
    <lineage>
        <taxon>Eukaryota</taxon>
        <taxon>Viridiplantae</taxon>
        <taxon>Streptophyta</taxon>
        <taxon>Embryophyta</taxon>
        <taxon>Tracheophyta</taxon>
        <taxon>Spermatophyta</taxon>
        <taxon>Magnoliopsida</taxon>
        <taxon>eudicotyledons</taxon>
        <taxon>Gunneridae</taxon>
        <taxon>Pentapetalae</taxon>
        <taxon>asterids</taxon>
        <taxon>campanulids</taxon>
        <taxon>Asterales</taxon>
        <taxon>Asteraceae</taxon>
        <taxon>Asteroideae</taxon>
        <taxon>Anthemideae</taxon>
        <taxon>Artemisiinae</taxon>
        <taxon>Artemisia</taxon>
    </lineage>
</organism>
<evidence type="ECO:0000256" key="2">
    <source>
        <dbReference type="ARBA" id="ARBA00009748"/>
    </source>
</evidence>
<keyword evidence="11" id="KW-1185">Reference proteome</keyword>
<evidence type="ECO:0000313" key="11">
    <source>
        <dbReference type="Proteomes" id="UP000245207"/>
    </source>
</evidence>
<accession>A0A2U1PPQ6</accession>
<dbReference type="SMART" id="SM00499">
    <property type="entry name" value="AAI"/>
    <property type="match status" value="1"/>
</dbReference>
<evidence type="ECO:0000256" key="4">
    <source>
        <dbReference type="ARBA" id="ARBA00022622"/>
    </source>
</evidence>
<dbReference type="InterPro" id="IPR043325">
    <property type="entry name" value="LTSS"/>
</dbReference>
<evidence type="ECO:0000259" key="9">
    <source>
        <dbReference type="SMART" id="SM00499"/>
    </source>
</evidence>
<dbReference type="EMBL" id="PKPP01000883">
    <property type="protein sequence ID" value="PWA87725.1"/>
    <property type="molecule type" value="Genomic_DNA"/>
</dbReference>
<keyword evidence="3" id="KW-1003">Cell membrane</keyword>
<dbReference type="InterPro" id="IPR016140">
    <property type="entry name" value="Bifunc_inhib/LTP/seed_store"/>
</dbReference>
<evidence type="ECO:0000256" key="5">
    <source>
        <dbReference type="ARBA" id="ARBA00022729"/>
    </source>
</evidence>
<evidence type="ECO:0000313" key="10">
    <source>
        <dbReference type="EMBL" id="PWA87725.1"/>
    </source>
</evidence>
<dbReference type="GO" id="GO:0005886">
    <property type="term" value="C:plasma membrane"/>
    <property type="evidence" value="ECO:0007669"/>
    <property type="project" value="UniProtKB-SubCell"/>
</dbReference>
<proteinExistence type="inferred from homology"/>
<dbReference type="PANTHER" id="PTHR33044">
    <property type="entry name" value="BIFUNCTIONAL INHIBITOR/LIPID-TRANSFER PROTEIN/SEED STORAGE 2S ALBUMIN SUPERFAMILY PROTEIN-RELATED"/>
    <property type="match status" value="1"/>
</dbReference>
<protein>
    <submittedName>
        <fullName evidence="10">Bifunctional inhibitor/lipid-transfer protein/seed storage 2S albumin superfamily protein</fullName>
    </submittedName>
</protein>
<keyword evidence="4" id="KW-0336">GPI-anchor</keyword>
<keyword evidence="4" id="KW-0472">Membrane</keyword>
<dbReference type="SUPFAM" id="SSF47699">
    <property type="entry name" value="Bifunctional inhibitor/lipid-transfer protein/seed storage 2S albumin"/>
    <property type="match status" value="1"/>
</dbReference>
<dbReference type="STRING" id="35608.A0A2U1PPQ6"/>
<evidence type="ECO:0000256" key="3">
    <source>
        <dbReference type="ARBA" id="ARBA00022475"/>
    </source>
</evidence>
<dbReference type="Proteomes" id="UP000245207">
    <property type="component" value="Unassembled WGS sequence"/>
</dbReference>
<gene>
    <name evidence="10" type="ORF">CTI12_AA127290</name>
</gene>
<dbReference type="AlphaFoldDB" id="A0A2U1PPQ6"/>
<comment type="similarity">
    <text evidence="2">Belongs to the plant LTP family.</text>
</comment>
<evidence type="ECO:0000256" key="1">
    <source>
        <dbReference type="ARBA" id="ARBA00004609"/>
    </source>
</evidence>
<comment type="subcellular location">
    <subcellularLocation>
        <location evidence="1">Cell membrane</location>
        <topology evidence="1">Lipid-anchor</topology>
        <topology evidence="1">GPI-anchor</topology>
    </subcellularLocation>
</comment>
<evidence type="ECO:0000256" key="7">
    <source>
        <dbReference type="ARBA" id="ARBA00023180"/>
    </source>
</evidence>
<keyword evidence="6" id="KW-1015">Disulfide bond</keyword>
<dbReference type="Gene3D" id="1.10.110.10">
    <property type="entry name" value="Plant lipid-transfer and hydrophobic proteins"/>
    <property type="match status" value="1"/>
</dbReference>
<evidence type="ECO:0000256" key="6">
    <source>
        <dbReference type="ARBA" id="ARBA00023157"/>
    </source>
</evidence>
<dbReference type="CDD" id="cd00010">
    <property type="entry name" value="AAI_LTSS"/>
    <property type="match status" value="1"/>
</dbReference>
<keyword evidence="5" id="KW-0732">Signal</keyword>
<evidence type="ECO:0000256" key="8">
    <source>
        <dbReference type="ARBA" id="ARBA00023288"/>
    </source>
</evidence>
<comment type="caution">
    <text evidence="10">The sequence shown here is derived from an EMBL/GenBank/DDBJ whole genome shotgun (WGS) entry which is preliminary data.</text>
</comment>
<name>A0A2U1PPQ6_ARTAN</name>
<dbReference type="InterPro" id="IPR036312">
    <property type="entry name" value="Bifun_inhib/LTP/seed_sf"/>
</dbReference>
<reference evidence="10 11" key="1">
    <citation type="journal article" date="2018" name="Mol. Plant">
        <title>The genome of Artemisia annua provides insight into the evolution of Asteraceae family and artemisinin biosynthesis.</title>
        <authorList>
            <person name="Shen Q."/>
            <person name="Zhang L."/>
            <person name="Liao Z."/>
            <person name="Wang S."/>
            <person name="Yan T."/>
            <person name="Shi P."/>
            <person name="Liu M."/>
            <person name="Fu X."/>
            <person name="Pan Q."/>
            <person name="Wang Y."/>
            <person name="Lv Z."/>
            <person name="Lu X."/>
            <person name="Zhang F."/>
            <person name="Jiang W."/>
            <person name="Ma Y."/>
            <person name="Chen M."/>
            <person name="Hao X."/>
            <person name="Li L."/>
            <person name="Tang Y."/>
            <person name="Lv G."/>
            <person name="Zhou Y."/>
            <person name="Sun X."/>
            <person name="Brodelius P.E."/>
            <person name="Rose J.K.C."/>
            <person name="Tang K."/>
        </authorList>
    </citation>
    <scope>NUCLEOTIDE SEQUENCE [LARGE SCALE GENOMIC DNA]</scope>
    <source>
        <strain evidence="11">cv. Huhao1</strain>
        <tissue evidence="10">Leaf</tissue>
    </source>
</reference>
<sequence length="101" mass="10915">MATLYGGVVAQSSVCTTKLISMLACLDYINGNTLKPSEECCTQLAILVPSQPQCMCQFLNGDGSFIDQTRAFELPMTCNVEIPPTSQCNGNDINIYLATCH</sequence>
<dbReference type="Pfam" id="PF14368">
    <property type="entry name" value="LTP_2"/>
    <property type="match status" value="1"/>
</dbReference>
<feature type="domain" description="Bifunctional inhibitor/plant lipid transfer protein/seed storage helical" evidence="9">
    <location>
        <begin position="15"/>
        <end position="88"/>
    </location>
</feature>